<organism evidence="2 3">
    <name type="scientific">Nocardioides caeni</name>
    <dbReference type="NCBI Taxonomy" id="574700"/>
    <lineage>
        <taxon>Bacteria</taxon>
        <taxon>Bacillati</taxon>
        <taxon>Actinomycetota</taxon>
        <taxon>Actinomycetes</taxon>
        <taxon>Propionibacteriales</taxon>
        <taxon>Nocardioidaceae</taxon>
        <taxon>Nocardioides</taxon>
    </lineage>
</organism>
<dbReference type="Proteomes" id="UP000307087">
    <property type="component" value="Unassembled WGS sequence"/>
</dbReference>
<dbReference type="OrthoDB" id="571373at2"/>
<dbReference type="AlphaFoldDB" id="A0A4S8NDN1"/>
<feature type="compositionally biased region" description="Basic and acidic residues" evidence="1">
    <location>
        <begin position="158"/>
        <end position="168"/>
    </location>
</feature>
<feature type="compositionally biased region" description="Polar residues" evidence="1">
    <location>
        <begin position="142"/>
        <end position="154"/>
    </location>
</feature>
<evidence type="ECO:0008006" key="4">
    <source>
        <dbReference type="Google" id="ProtNLM"/>
    </source>
</evidence>
<gene>
    <name evidence="2" type="ORF">E9934_10745</name>
</gene>
<evidence type="ECO:0000313" key="3">
    <source>
        <dbReference type="Proteomes" id="UP000307087"/>
    </source>
</evidence>
<reference evidence="2 3" key="1">
    <citation type="journal article" date="2009" name="Int. J. Syst. Evol. Microbiol.">
        <title>Nocardioides caeni sp. nov., isolated from wastewater.</title>
        <authorList>
            <person name="Yoon J.H."/>
            <person name="Kang S.J."/>
            <person name="Park S."/>
            <person name="Kim W."/>
            <person name="Oh T.K."/>
        </authorList>
    </citation>
    <scope>NUCLEOTIDE SEQUENCE [LARGE SCALE GENOMIC DNA]</scope>
    <source>
        <strain evidence="2 3">DSM 23134</strain>
    </source>
</reference>
<proteinExistence type="predicted"/>
<keyword evidence="3" id="KW-1185">Reference proteome</keyword>
<sequence length="168" mass="17599">MAVPLLGAGLTLVTSSPAYADDRVCRGAIGARTIDDNVVVPRGATCRLIGTRVEGNVLVKSGGTLRAEGVRVDGNIQAQGARRVVVIPRADRRSVVKGNIQLTSGGRLGGVVQRSVVDGDIQLFSNRGRFVVRGNVVDGNLQCKSNTPRPTGGNNRVEGNKEGQCRGL</sequence>
<comment type="caution">
    <text evidence="2">The sequence shown here is derived from an EMBL/GenBank/DDBJ whole genome shotgun (WGS) entry which is preliminary data.</text>
</comment>
<feature type="region of interest" description="Disordered" evidence="1">
    <location>
        <begin position="142"/>
        <end position="168"/>
    </location>
</feature>
<evidence type="ECO:0000256" key="1">
    <source>
        <dbReference type="SAM" id="MobiDB-lite"/>
    </source>
</evidence>
<name>A0A4S8NDN1_9ACTN</name>
<accession>A0A4S8NDN1</accession>
<protein>
    <recommendedName>
        <fullName evidence="4">Polymer-forming cytoskeletal protein</fullName>
    </recommendedName>
</protein>
<dbReference type="EMBL" id="STGW01000006">
    <property type="protein sequence ID" value="THV13024.1"/>
    <property type="molecule type" value="Genomic_DNA"/>
</dbReference>
<evidence type="ECO:0000313" key="2">
    <source>
        <dbReference type="EMBL" id="THV13024.1"/>
    </source>
</evidence>